<dbReference type="SUPFAM" id="SSF103473">
    <property type="entry name" value="MFS general substrate transporter"/>
    <property type="match status" value="1"/>
</dbReference>
<dbReference type="PROSITE" id="PS50850">
    <property type="entry name" value="MFS"/>
    <property type="match status" value="2"/>
</dbReference>
<dbReference type="Proteomes" id="UP000612808">
    <property type="component" value="Unassembled WGS sequence"/>
</dbReference>
<feature type="transmembrane region" description="Helical" evidence="8">
    <location>
        <begin position="85"/>
        <end position="104"/>
    </location>
</feature>
<keyword evidence="6 8" id="KW-0472">Membrane</keyword>
<evidence type="ECO:0000256" key="3">
    <source>
        <dbReference type="ARBA" id="ARBA00022475"/>
    </source>
</evidence>
<name>A0A8J3J6Z2_9ACTN</name>
<feature type="transmembrane region" description="Helical" evidence="8">
    <location>
        <begin position="57"/>
        <end position="78"/>
    </location>
</feature>
<evidence type="ECO:0000256" key="2">
    <source>
        <dbReference type="ARBA" id="ARBA00022448"/>
    </source>
</evidence>
<keyword evidence="2" id="KW-0813">Transport</keyword>
<dbReference type="InterPro" id="IPR020846">
    <property type="entry name" value="MFS_dom"/>
</dbReference>
<feature type="domain" description="Major facilitator superfamily (MFS) profile" evidence="9">
    <location>
        <begin position="1"/>
        <end position="200"/>
    </location>
</feature>
<feature type="transmembrane region" description="Helical" evidence="8">
    <location>
        <begin position="293"/>
        <end position="313"/>
    </location>
</feature>
<dbReference type="PANTHER" id="PTHR23517:SF2">
    <property type="entry name" value="MULTIDRUG RESISTANCE PROTEIN MDTH"/>
    <property type="match status" value="1"/>
</dbReference>
<comment type="caution">
    <text evidence="10">The sequence shown here is derived from an EMBL/GenBank/DDBJ whole genome shotgun (WGS) entry which is preliminary data.</text>
</comment>
<dbReference type="RefSeq" id="WP_203655859.1">
    <property type="nucleotide sequence ID" value="NZ_BAAAZM010000003.1"/>
</dbReference>
<protein>
    <submittedName>
        <fullName evidence="10">MFS transporter</fullName>
    </submittedName>
</protein>
<keyword evidence="3" id="KW-1003">Cell membrane</keyword>
<dbReference type="PANTHER" id="PTHR23517">
    <property type="entry name" value="RESISTANCE PROTEIN MDTM, PUTATIVE-RELATED-RELATED"/>
    <property type="match status" value="1"/>
</dbReference>
<dbReference type="Pfam" id="PF07690">
    <property type="entry name" value="MFS_1"/>
    <property type="match status" value="1"/>
</dbReference>
<evidence type="ECO:0000313" key="11">
    <source>
        <dbReference type="Proteomes" id="UP000612808"/>
    </source>
</evidence>
<feature type="transmembrane region" description="Helical" evidence="8">
    <location>
        <begin position="144"/>
        <end position="165"/>
    </location>
</feature>
<keyword evidence="4 8" id="KW-0812">Transmembrane</keyword>
<dbReference type="GO" id="GO:0005886">
    <property type="term" value="C:plasma membrane"/>
    <property type="evidence" value="ECO:0007669"/>
    <property type="project" value="UniProtKB-SubCell"/>
</dbReference>
<feature type="transmembrane region" description="Helical" evidence="8">
    <location>
        <begin position="177"/>
        <end position="196"/>
    </location>
</feature>
<evidence type="ECO:0000256" key="4">
    <source>
        <dbReference type="ARBA" id="ARBA00022692"/>
    </source>
</evidence>
<evidence type="ECO:0000256" key="1">
    <source>
        <dbReference type="ARBA" id="ARBA00004651"/>
    </source>
</evidence>
<organism evidence="10 11">
    <name type="scientific">Actinocatenispora rupis</name>
    <dbReference type="NCBI Taxonomy" id="519421"/>
    <lineage>
        <taxon>Bacteria</taxon>
        <taxon>Bacillati</taxon>
        <taxon>Actinomycetota</taxon>
        <taxon>Actinomycetes</taxon>
        <taxon>Micromonosporales</taxon>
        <taxon>Micromonosporaceae</taxon>
        <taxon>Actinocatenispora</taxon>
    </lineage>
</organism>
<evidence type="ECO:0000313" key="10">
    <source>
        <dbReference type="EMBL" id="GID10543.1"/>
    </source>
</evidence>
<feature type="transmembrane region" description="Helical" evidence="8">
    <location>
        <begin position="388"/>
        <end position="408"/>
    </location>
</feature>
<keyword evidence="5 8" id="KW-1133">Transmembrane helix</keyword>
<proteinExistence type="predicted"/>
<reference evidence="10" key="1">
    <citation type="submission" date="2021-01" db="EMBL/GenBank/DDBJ databases">
        <title>Whole genome shotgun sequence of Actinocatenispora rupis NBRC 107355.</title>
        <authorList>
            <person name="Komaki H."/>
            <person name="Tamura T."/>
        </authorList>
    </citation>
    <scope>NUCLEOTIDE SEQUENCE</scope>
    <source>
        <strain evidence="10">NBRC 107355</strain>
    </source>
</reference>
<feature type="transmembrane region" description="Helical" evidence="8">
    <location>
        <begin position="265"/>
        <end position="286"/>
    </location>
</feature>
<evidence type="ECO:0000256" key="8">
    <source>
        <dbReference type="SAM" id="Phobius"/>
    </source>
</evidence>
<dbReference type="InterPro" id="IPR036259">
    <property type="entry name" value="MFS_trans_sf"/>
</dbReference>
<feature type="transmembrane region" description="Helical" evidence="8">
    <location>
        <begin position="23"/>
        <end position="45"/>
    </location>
</feature>
<dbReference type="Gene3D" id="1.20.1250.20">
    <property type="entry name" value="MFS general substrate transporter like domains"/>
    <property type="match status" value="1"/>
</dbReference>
<dbReference type="InterPro" id="IPR050171">
    <property type="entry name" value="MFS_Transporters"/>
</dbReference>
<evidence type="ECO:0000256" key="7">
    <source>
        <dbReference type="SAM" id="MobiDB-lite"/>
    </source>
</evidence>
<evidence type="ECO:0000256" key="5">
    <source>
        <dbReference type="ARBA" id="ARBA00022989"/>
    </source>
</evidence>
<comment type="subcellular location">
    <subcellularLocation>
        <location evidence="1">Cell membrane</location>
        <topology evidence="1">Multi-pass membrane protein</topology>
    </subcellularLocation>
</comment>
<feature type="transmembrane region" description="Helical" evidence="8">
    <location>
        <begin position="319"/>
        <end position="347"/>
    </location>
</feature>
<evidence type="ECO:0000259" key="9">
    <source>
        <dbReference type="PROSITE" id="PS50850"/>
    </source>
</evidence>
<gene>
    <name evidence="10" type="ORF">Aru02nite_14320</name>
</gene>
<dbReference type="InterPro" id="IPR011701">
    <property type="entry name" value="MFS"/>
</dbReference>
<feature type="transmembrane region" description="Helical" evidence="8">
    <location>
        <begin position="110"/>
        <end position="132"/>
    </location>
</feature>
<dbReference type="GO" id="GO:0022857">
    <property type="term" value="F:transmembrane transporter activity"/>
    <property type="evidence" value="ECO:0007669"/>
    <property type="project" value="InterPro"/>
</dbReference>
<evidence type="ECO:0000256" key="6">
    <source>
        <dbReference type="ARBA" id="ARBA00023136"/>
    </source>
</evidence>
<dbReference type="AlphaFoldDB" id="A0A8J3J6Z2"/>
<feature type="domain" description="Major facilitator superfamily (MFS) profile" evidence="9">
    <location>
        <begin position="227"/>
        <end position="447"/>
    </location>
</feature>
<feature type="transmembrane region" description="Helical" evidence="8">
    <location>
        <begin position="227"/>
        <end position="245"/>
    </location>
</feature>
<accession>A0A8J3J6Z2</accession>
<feature type="transmembrane region" description="Helical" evidence="8">
    <location>
        <begin position="359"/>
        <end position="382"/>
    </location>
</feature>
<dbReference type="EMBL" id="BOMB01000008">
    <property type="protein sequence ID" value="GID10543.1"/>
    <property type="molecule type" value="Genomic_DNA"/>
</dbReference>
<sequence>MTASAAPSDTAARPGIPPLVRRLFLGIAFSALGSGMSMPYLFVYLTQVRGLPPTNVGLLMSWMGVVMLGVSPLVGTLIDRFGPRTVLLVGLVGEAVGMALVATIHSQLSAVLVATWCAVFNCATFPGTAALITRMVPAPARQRAYGMQFMLMNAGFGIGGLVASALVNLSNPASFEWLYRIDALTYAGFIVVLLFLPRGTGRLVADPDTPADEKPPGWRIVLRDRTLLLVVGVGTLLMTCAYAQVETGFTAYAVNQADVPARVLGWAFAANTAVIVAGQLVTLKLVTGRRRTTALGMAGLIWAAGWAVVAASGAFTDRWLAAGCVVLGLAVFGAGETIWAPVMPALVNGLADERVRGRYNALAGMMWTISGIAGPALAGLLVSRAHGIGWVVLCVGGSVLGGSAFFTLRGRLTQAQDGLTDDTTDPAVPVGDAVPDGPADTTAPART</sequence>
<feature type="region of interest" description="Disordered" evidence="7">
    <location>
        <begin position="417"/>
        <end position="447"/>
    </location>
</feature>
<keyword evidence="11" id="KW-1185">Reference proteome</keyword>